<organism evidence="1 2">
    <name type="scientific">Sphaeroforma arctica JP610</name>
    <dbReference type="NCBI Taxonomy" id="667725"/>
    <lineage>
        <taxon>Eukaryota</taxon>
        <taxon>Ichthyosporea</taxon>
        <taxon>Ichthyophonida</taxon>
        <taxon>Sphaeroforma</taxon>
    </lineage>
</organism>
<gene>
    <name evidence="1" type="ORF">SARC_17985</name>
</gene>
<accession>A0A0L0F030</accession>
<keyword evidence="2" id="KW-1185">Reference proteome</keyword>
<reference evidence="1 2" key="1">
    <citation type="submission" date="2011-02" db="EMBL/GenBank/DDBJ databases">
        <title>The Genome Sequence of Sphaeroforma arctica JP610.</title>
        <authorList>
            <consortium name="The Broad Institute Genome Sequencing Platform"/>
            <person name="Russ C."/>
            <person name="Cuomo C."/>
            <person name="Young S.K."/>
            <person name="Zeng Q."/>
            <person name="Gargeya S."/>
            <person name="Alvarado L."/>
            <person name="Berlin A."/>
            <person name="Chapman S.B."/>
            <person name="Chen Z."/>
            <person name="Freedman E."/>
            <person name="Gellesch M."/>
            <person name="Goldberg J."/>
            <person name="Griggs A."/>
            <person name="Gujja S."/>
            <person name="Heilman E."/>
            <person name="Heiman D."/>
            <person name="Howarth C."/>
            <person name="Mehta T."/>
            <person name="Neiman D."/>
            <person name="Pearson M."/>
            <person name="Roberts A."/>
            <person name="Saif S."/>
            <person name="Shea T."/>
            <person name="Shenoy N."/>
            <person name="Sisk P."/>
            <person name="Stolte C."/>
            <person name="Sykes S."/>
            <person name="White J."/>
            <person name="Yandava C."/>
            <person name="Burger G."/>
            <person name="Gray M.W."/>
            <person name="Holland P.W.H."/>
            <person name="King N."/>
            <person name="Lang F.B.F."/>
            <person name="Roger A.J."/>
            <person name="Ruiz-Trillo I."/>
            <person name="Haas B."/>
            <person name="Nusbaum C."/>
            <person name="Birren B."/>
        </authorList>
    </citation>
    <scope>NUCLEOTIDE SEQUENCE [LARGE SCALE GENOMIC DNA]</scope>
    <source>
        <strain evidence="1 2">JP610</strain>
    </source>
</reference>
<dbReference type="RefSeq" id="XP_014143405.1">
    <property type="nucleotide sequence ID" value="XM_014287930.1"/>
</dbReference>
<proteinExistence type="predicted"/>
<name>A0A0L0F030_9EUKA</name>
<dbReference type="AlphaFoldDB" id="A0A0L0F030"/>
<dbReference type="EMBL" id="KQ254701">
    <property type="protein sequence ID" value="KNC69503.1"/>
    <property type="molecule type" value="Genomic_DNA"/>
</dbReference>
<feature type="non-terminal residue" evidence="1">
    <location>
        <position position="36"/>
    </location>
</feature>
<protein>
    <submittedName>
        <fullName evidence="1">Uncharacterized protein</fullName>
    </submittedName>
</protein>
<evidence type="ECO:0000313" key="1">
    <source>
        <dbReference type="EMBL" id="KNC69503.1"/>
    </source>
</evidence>
<sequence length="36" mass="3908">MQNAMATTFKLAVIRTTHFTGMTTDLSVQLAHVLTG</sequence>
<dbReference type="OrthoDB" id="5591616at2759"/>
<evidence type="ECO:0000313" key="2">
    <source>
        <dbReference type="Proteomes" id="UP000054560"/>
    </source>
</evidence>
<dbReference type="Proteomes" id="UP000054560">
    <property type="component" value="Unassembled WGS sequence"/>
</dbReference>
<dbReference type="GeneID" id="25918489"/>